<protein>
    <submittedName>
        <fullName evidence="2">Uncharacterized protein</fullName>
    </submittedName>
</protein>
<organism evidence="2">
    <name type="scientific">marine sediment metagenome</name>
    <dbReference type="NCBI Taxonomy" id="412755"/>
    <lineage>
        <taxon>unclassified sequences</taxon>
        <taxon>metagenomes</taxon>
        <taxon>ecological metagenomes</taxon>
    </lineage>
</organism>
<sequence>MKHLTIFKRMKKYWYIISGLLFSSIIIGVIVFESKGDYYKVSTEEVYNVTLD</sequence>
<keyword evidence="1" id="KW-0812">Transmembrane</keyword>
<name>X1TKZ7_9ZZZZ</name>
<dbReference type="AlphaFoldDB" id="X1TKZ7"/>
<dbReference type="EMBL" id="BARW01014855">
    <property type="protein sequence ID" value="GAI80724.1"/>
    <property type="molecule type" value="Genomic_DNA"/>
</dbReference>
<reference evidence="2" key="1">
    <citation type="journal article" date="2014" name="Front. Microbiol.">
        <title>High frequency of phylogenetically diverse reductive dehalogenase-homologous genes in deep subseafloor sedimentary metagenomes.</title>
        <authorList>
            <person name="Kawai M."/>
            <person name="Futagami T."/>
            <person name="Toyoda A."/>
            <person name="Takaki Y."/>
            <person name="Nishi S."/>
            <person name="Hori S."/>
            <person name="Arai W."/>
            <person name="Tsubouchi T."/>
            <person name="Morono Y."/>
            <person name="Uchiyama I."/>
            <person name="Ito T."/>
            <person name="Fujiyama A."/>
            <person name="Inagaki F."/>
            <person name="Takami H."/>
        </authorList>
    </citation>
    <scope>NUCLEOTIDE SEQUENCE</scope>
    <source>
        <strain evidence="2">Expedition CK06-06</strain>
    </source>
</reference>
<keyword evidence="1" id="KW-0472">Membrane</keyword>
<feature type="transmembrane region" description="Helical" evidence="1">
    <location>
        <begin position="12"/>
        <end position="32"/>
    </location>
</feature>
<keyword evidence="1" id="KW-1133">Transmembrane helix</keyword>
<accession>X1TKZ7</accession>
<evidence type="ECO:0000256" key="1">
    <source>
        <dbReference type="SAM" id="Phobius"/>
    </source>
</evidence>
<proteinExistence type="predicted"/>
<evidence type="ECO:0000313" key="2">
    <source>
        <dbReference type="EMBL" id="GAI80724.1"/>
    </source>
</evidence>
<gene>
    <name evidence="2" type="ORF">S12H4_26214</name>
</gene>
<comment type="caution">
    <text evidence="2">The sequence shown here is derived from an EMBL/GenBank/DDBJ whole genome shotgun (WGS) entry which is preliminary data.</text>
</comment>